<organism evidence="2 3">
    <name type="scientific">Lentinus tigrinus ALCF2SS1-6</name>
    <dbReference type="NCBI Taxonomy" id="1328759"/>
    <lineage>
        <taxon>Eukaryota</taxon>
        <taxon>Fungi</taxon>
        <taxon>Dikarya</taxon>
        <taxon>Basidiomycota</taxon>
        <taxon>Agaricomycotina</taxon>
        <taxon>Agaricomycetes</taxon>
        <taxon>Polyporales</taxon>
        <taxon>Polyporaceae</taxon>
        <taxon>Lentinus</taxon>
    </lineage>
</organism>
<accession>A0A5C2RME2</accession>
<protein>
    <recommendedName>
        <fullName evidence="1">DUF6699 domain-containing protein</fullName>
    </recommendedName>
</protein>
<evidence type="ECO:0000313" key="3">
    <source>
        <dbReference type="Proteomes" id="UP000313359"/>
    </source>
</evidence>
<evidence type="ECO:0000313" key="2">
    <source>
        <dbReference type="EMBL" id="RPD52693.1"/>
    </source>
</evidence>
<keyword evidence="3" id="KW-1185">Reference proteome</keyword>
<dbReference type="AlphaFoldDB" id="A0A5C2RME2"/>
<proteinExistence type="predicted"/>
<gene>
    <name evidence="2" type="ORF">L227DRAFT_514410</name>
</gene>
<dbReference type="Proteomes" id="UP000313359">
    <property type="component" value="Unassembled WGS sequence"/>
</dbReference>
<dbReference type="InterPro" id="IPR046522">
    <property type="entry name" value="DUF6699"/>
</dbReference>
<feature type="domain" description="DUF6699" evidence="1">
    <location>
        <begin position="56"/>
        <end position="206"/>
    </location>
</feature>
<dbReference type="Pfam" id="PF20415">
    <property type="entry name" value="DUF6699"/>
    <property type="match status" value="1"/>
</dbReference>
<reference evidence="2" key="1">
    <citation type="journal article" date="2018" name="Genome Biol. Evol.">
        <title>Genomics and development of Lentinus tigrinus, a white-rot wood-decaying mushroom with dimorphic fruiting bodies.</title>
        <authorList>
            <person name="Wu B."/>
            <person name="Xu Z."/>
            <person name="Knudson A."/>
            <person name="Carlson A."/>
            <person name="Chen N."/>
            <person name="Kovaka S."/>
            <person name="LaButti K."/>
            <person name="Lipzen A."/>
            <person name="Pennachio C."/>
            <person name="Riley R."/>
            <person name="Schakwitz W."/>
            <person name="Umezawa K."/>
            <person name="Ohm R.A."/>
            <person name="Grigoriev I.V."/>
            <person name="Nagy L.G."/>
            <person name="Gibbons J."/>
            <person name="Hibbett D."/>
        </authorList>
    </citation>
    <scope>NUCLEOTIDE SEQUENCE [LARGE SCALE GENOMIC DNA]</scope>
    <source>
        <strain evidence="2">ALCF2SS1-6</strain>
    </source>
</reference>
<evidence type="ECO:0000259" key="1">
    <source>
        <dbReference type="Pfam" id="PF20415"/>
    </source>
</evidence>
<sequence length="230" mass="25517">MERPPSAPRLSTVPLPSPRRISASINAEVDAQLNSAEIDIELSIDPLLTAPYPPPLRWDVTEHPNNIKLASMGLPQARDLSREDLARCAVRMSANGGPVKLPHITLVFPGLPLMVAIEPIDAPVWTSTPLPYVTVGDVLYSLYKALRLSVPLRELYALTRAHQESVSGVFRQRLARDLKNYDKNIHYGVRYIDYLGKMRQFVGLRPAAGIEVPTGKKRGEVFVVVLFPAH</sequence>
<dbReference type="OrthoDB" id="3144234at2759"/>
<name>A0A5C2RME2_9APHY</name>
<dbReference type="EMBL" id="ML122344">
    <property type="protein sequence ID" value="RPD52693.1"/>
    <property type="molecule type" value="Genomic_DNA"/>
</dbReference>
<dbReference type="STRING" id="1328759.A0A5C2RME2"/>